<dbReference type="OrthoDB" id="10693607at2759"/>
<gene>
    <name evidence="1" type="ORF">PBRASI_LOCUS4557</name>
</gene>
<keyword evidence="2" id="KW-1185">Reference proteome</keyword>
<comment type="caution">
    <text evidence="1">The sequence shown here is derived from an EMBL/GenBank/DDBJ whole genome shotgun (WGS) entry which is preliminary data.</text>
</comment>
<sequence>MAHNDSLSLPTFDKFNKLALDGPIYDVVVEDGNGNGHFKETLHKGSVFRNWEEAFDTINMYARQEGFKLRKAALRKLPMELYENEQYFACTAASTNPETRN</sequence>
<evidence type="ECO:0000313" key="2">
    <source>
        <dbReference type="Proteomes" id="UP000789739"/>
    </source>
</evidence>
<organism evidence="1 2">
    <name type="scientific">Paraglomus brasilianum</name>
    <dbReference type="NCBI Taxonomy" id="144538"/>
    <lineage>
        <taxon>Eukaryota</taxon>
        <taxon>Fungi</taxon>
        <taxon>Fungi incertae sedis</taxon>
        <taxon>Mucoromycota</taxon>
        <taxon>Glomeromycotina</taxon>
        <taxon>Glomeromycetes</taxon>
        <taxon>Paraglomerales</taxon>
        <taxon>Paraglomeraceae</taxon>
        <taxon>Paraglomus</taxon>
    </lineage>
</organism>
<proteinExistence type="predicted"/>
<reference evidence="1" key="1">
    <citation type="submission" date="2021-06" db="EMBL/GenBank/DDBJ databases">
        <authorList>
            <person name="Kallberg Y."/>
            <person name="Tangrot J."/>
            <person name="Rosling A."/>
        </authorList>
    </citation>
    <scope>NUCLEOTIDE SEQUENCE</scope>
    <source>
        <strain evidence="1">BR232B</strain>
    </source>
</reference>
<protein>
    <submittedName>
        <fullName evidence="1">4029_t:CDS:1</fullName>
    </submittedName>
</protein>
<dbReference type="EMBL" id="CAJVPI010000481">
    <property type="protein sequence ID" value="CAG8540397.1"/>
    <property type="molecule type" value="Genomic_DNA"/>
</dbReference>
<dbReference type="Proteomes" id="UP000789739">
    <property type="component" value="Unassembled WGS sequence"/>
</dbReference>
<name>A0A9N9FKE7_9GLOM</name>
<accession>A0A9N9FKE7</accession>
<evidence type="ECO:0000313" key="1">
    <source>
        <dbReference type="EMBL" id="CAG8540397.1"/>
    </source>
</evidence>
<dbReference type="AlphaFoldDB" id="A0A9N9FKE7"/>